<dbReference type="VEuPathDB" id="MicrosporidiaDB:NEQG_00043"/>
<name>I3EJ76_NEMP3</name>
<gene>
    <name evidence="1" type="ORF">NEQG_00043</name>
</gene>
<organism evidence="1 2">
    <name type="scientific">Nematocida parisii (strain ERTm3)</name>
    <name type="common">Nematode killer fungus</name>
    <dbReference type="NCBI Taxonomy" id="935791"/>
    <lineage>
        <taxon>Eukaryota</taxon>
        <taxon>Fungi</taxon>
        <taxon>Fungi incertae sedis</taxon>
        <taxon>Microsporidia</taxon>
        <taxon>Nematocida</taxon>
    </lineage>
</organism>
<dbReference type="EMBL" id="GL870876">
    <property type="protein sequence ID" value="EIJ89273.1"/>
    <property type="molecule type" value="Genomic_DNA"/>
</dbReference>
<accession>I3EJ76</accession>
<evidence type="ECO:0000313" key="1">
    <source>
        <dbReference type="EMBL" id="EIJ89273.1"/>
    </source>
</evidence>
<dbReference type="HOGENOM" id="CLU_1142848_0_0_1"/>
<dbReference type="OrthoDB" id="2186004at2759"/>
<reference evidence="1" key="1">
    <citation type="submission" date="2011-01" db="EMBL/GenBank/DDBJ databases">
        <title>The Genome Sequence of Nematocida parisii strain ERTm3.</title>
        <authorList>
            <consortium name="The Broad Institute Genome Sequencing Platform"/>
            <consortium name="The Broad Institute Genome Sequencing Center for Infectious Disease"/>
            <person name="Cuomo C."/>
            <person name="Troemel E."/>
            <person name="Young S.K."/>
            <person name="Zeng Q."/>
            <person name="Gargeya S."/>
            <person name="Fitzgerald M."/>
            <person name="Haas B."/>
            <person name="Abouelleil A."/>
            <person name="Alvarado L."/>
            <person name="Arachchi H.M."/>
            <person name="Berlin A."/>
            <person name="Chapman S.B."/>
            <person name="Gearin G."/>
            <person name="Goldberg J."/>
            <person name="Griggs A."/>
            <person name="Gujja S."/>
            <person name="Hansen M."/>
            <person name="Heiman D."/>
            <person name="Howarth C."/>
            <person name="Larimer J."/>
            <person name="Lui A."/>
            <person name="MacDonald P.J.P."/>
            <person name="McCowen C."/>
            <person name="Montmayeur A."/>
            <person name="Murphy C."/>
            <person name="Neiman D."/>
            <person name="Pearson M."/>
            <person name="Priest M."/>
            <person name="Roberts A."/>
            <person name="Saif S."/>
            <person name="Shea T."/>
            <person name="Sisk P."/>
            <person name="Stolte C."/>
            <person name="Sykes S."/>
            <person name="Wortman J."/>
            <person name="Nusbaum C."/>
            <person name="Birren B."/>
        </authorList>
    </citation>
    <scope>NUCLEOTIDE SEQUENCE</scope>
    <source>
        <strain evidence="1">ERTm3</strain>
    </source>
</reference>
<proteinExistence type="predicted"/>
<keyword evidence="2" id="KW-1185">Reference proteome</keyword>
<protein>
    <submittedName>
        <fullName evidence="1">Uncharacterized protein</fullName>
    </submittedName>
</protein>
<dbReference type="AlphaFoldDB" id="I3EJ76"/>
<dbReference type="OMA" id="PMMEIDE"/>
<dbReference type="Proteomes" id="UP000002872">
    <property type="component" value="Unassembled WGS sequence"/>
</dbReference>
<evidence type="ECO:0000313" key="2">
    <source>
        <dbReference type="Proteomes" id="UP000002872"/>
    </source>
</evidence>
<dbReference type="InParanoid" id="I3EJ76"/>
<sequence>MDRNYAEGSGSAHAGYTPERIPDLDKNLRIYLKKEIRNYTDVNPEEIISKIEAMAHENIPNVKEHLASTLQPILQDRTQMFVNRLFGYQKRMCRDNGHCRRPGCYFKHSPVGLPMMEIDERPALSAREERFMGANKGAIEKQRRLIDILSRRTDLPSDVHSVIEQLRRLIYRGRPMPAQQQDTSTRFIINNRQDWMTTEHLHTYPGVVSVTENGIIECATRQDAERVFNMIYKIDKNSHPTWIE</sequence>